<feature type="domain" description="Thioredoxin" evidence="9">
    <location>
        <begin position="1"/>
        <end position="107"/>
    </location>
</feature>
<dbReference type="PRINTS" id="PR00421">
    <property type="entry name" value="THIOREDOXIN"/>
</dbReference>
<comment type="caution">
    <text evidence="10">The sequence shown here is derived from an EMBL/GenBank/DDBJ whole genome shotgun (WGS) entry which is preliminary data.</text>
</comment>
<gene>
    <name evidence="10" type="ORF">HT102_09575</name>
</gene>
<dbReference type="EMBL" id="JACYWE010000005">
    <property type="protein sequence ID" value="MBD8506735.1"/>
    <property type="molecule type" value="Genomic_DNA"/>
</dbReference>
<dbReference type="GO" id="GO:0015035">
    <property type="term" value="F:protein-disulfide reductase activity"/>
    <property type="evidence" value="ECO:0007669"/>
    <property type="project" value="InterPro"/>
</dbReference>
<dbReference type="RefSeq" id="WP_192039205.1">
    <property type="nucleotide sequence ID" value="NZ_JACYWE010000005.1"/>
</dbReference>
<protein>
    <recommendedName>
        <fullName evidence="7">Thioredoxin</fullName>
    </recommendedName>
</protein>
<dbReference type="Pfam" id="PF00085">
    <property type="entry name" value="Thioredoxin"/>
    <property type="match status" value="1"/>
</dbReference>
<dbReference type="PIRSF" id="PIRSF000077">
    <property type="entry name" value="Thioredoxin"/>
    <property type="match status" value="1"/>
</dbReference>
<evidence type="ECO:0000256" key="6">
    <source>
        <dbReference type="ARBA" id="ARBA00023284"/>
    </source>
</evidence>
<organism evidence="10 11">
    <name type="scientific">Lolliginicoccus lacisalsi</name>
    <dbReference type="NCBI Taxonomy" id="2742202"/>
    <lineage>
        <taxon>Bacteria</taxon>
        <taxon>Bacillati</taxon>
        <taxon>Actinomycetota</taxon>
        <taxon>Actinomycetes</taxon>
        <taxon>Mycobacteriales</taxon>
        <taxon>Hoyosellaceae</taxon>
        <taxon>Lolliginicoccus</taxon>
    </lineage>
</organism>
<dbReference type="InterPro" id="IPR036249">
    <property type="entry name" value="Thioredoxin-like_sf"/>
</dbReference>
<dbReference type="GO" id="GO:0005829">
    <property type="term" value="C:cytosol"/>
    <property type="evidence" value="ECO:0007669"/>
    <property type="project" value="TreeGrafter"/>
</dbReference>
<dbReference type="Gene3D" id="3.40.30.10">
    <property type="entry name" value="Glutaredoxin"/>
    <property type="match status" value="1"/>
</dbReference>
<dbReference type="PANTHER" id="PTHR45663:SF11">
    <property type="entry name" value="GEO12009P1"/>
    <property type="match status" value="1"/>
</dbReference>
<dbReference type="CDD" id="cd02947">
    <property type="entry name" value="TRX_family"/>
    <property type="match status" value="1"/>
</dbReference>
<keyword evidence="11" id="KW-1185">Reference proteome</keyword>
<evidence type="ECO:0000256" key="5">
    <source>
        <dbReference type="ARBA" id="ARBA00023157"/>
    </source>
</evidence>
<evidence type="ECO:0000256" key="7">
    <source>
        <dbReference type="PIRNR" id="PIRNR000077"/>
    </source>
</evidence>
<dbReference type="GO" id="GO:0045454">
    <property type="term" value="P:cell redox homeostasis"/>
    <property type="evidence" value="ECO:0007669"/>
    <property type="project" value="TreeGrafter"/>
</dbReference>
<comment type="similarity">
    <text evidence="2 7">Belongs to the thioredoxin family.</text>
</comment>
<evidence type="ECO:0000256" key="4">
    <source>
        <dbReference type="ARBA" id="ARBA00022982"/>
    </source>
</evidence>
<evidence type="ECO:0000256" key="1">
    <source>
        <dbReference type="ARBA" id="ARBA00003318"/>
    </source>
</evidence>
<dbReference type="InterPro" id="IPR005746">
    <property type="entry name" value="Thioredoxin"/>
</dbReference>
<dbReference type="PANTHER" id="PTHR45663">
    <property type="entry name" value="GEO12009P1"/>
    <property type="match status" value="1"/>
</dbReference>
<evidence type="ECO:0000313" key="10">
    <source>
        <dbReference type="EMBL" id="MBD8506735.1"/>
    </source>
</evidence>
<keyword evidence="3" id="KW-0813">Transport</keyword>
<dbReference type="Proteomes" id="UP000642993">
    <property type="component" value="Unassembled WGS sequence"/>
</dbReference>
<dbReference type="AlphaFoldDB" id="A0A927PL50"/>
<sequence length="107" mass="11740">MPAIAQVGNSDFWTKVRDSEAAAIVEFWGPWCGLCRAFTPTLEQFAEDNASQLHVFGVHVGNEPDIAAEYGVTSTPTTLVFHQGKVVRTMKGVRSRAELDAELAEFL</sequence>
<dbReference type="PROSITE" id="PS51352">
    <property type="entry name" value="THIOREDOXIN_2"/>
    <property type="match status" value="1"/>
</dbReference>
<keyword evidence="5 8" id="KW-1015">Disulfide bond</keyword>
<accession>A0A927PL50</accession>
<comment type="function">
    <text evidence="1">Participates in various redox reactions through the reversible oxidation of its active center dithiol to a disulfide and catalyzes dithiol-disulfide exchange reactions.</text>
</comment>
<evidence type="ECO:0000256" key="8">
    <source>
        <dbReference type="PIRSR" id="PIRSR000077-4"/>
    </source>
</evidence>
<keyword evidence="6 8" id="KW-0676">Redox-active center</keyword>
<name>A0A927PL50_9ACTN</name>
<keyword evidence="4" id="KW-0249">Electron transport</keyword>
<dbReference type="InterPro" id="IPR013766">
    <property type="entry name" value="Thioredoxin_domain"/>
</dbReference>
<dbReference type="SUPFAM" id="SSF52833">
    <property type="entry name" value="Thioredoxin-like"/>
    <property type="match status" value="1"/>
</dbReference>
<evidence type="ECO:0000259" key="9">
    <source>
        <dbReference type="PROSITE" id="PS51352"/>
    </source>
</evidence>
<evidence type="ECO:0000256" key="3">
    <source>
        <dbReference type="ARBA" id="ARBA00022448"/>
    </source>
</evidence>
<reference evidence="10" key="1">
    <citation type="submission" date="2020-09" db="EMBL/GenBank/DDBJ databases">
        <title>Hoyosella lacisalsi sp. nov., a halotolerant actinobacterium isolated from soil of Lake Gudzhirganskoe.</title>
        <authorList>
            <person name="Yang Q."/>
            <person name="Guo P.Y."/>
            <person name="Liu S.W."/>
            <person name="Li F.N."/>
            <person name="Sun C.H."/>
        </authorList>
    </citation>
    <scope>NUCLEOTIDE SEQUENCE</scope>
    <source>
        <strain evidence="10">G463</strain>
    </source>
</reference>
<proteinExistence type="inferred from homology"/>
<feature type="disulfide bond" description="Redox-active" evidence="8">
    <location>
        <begin position="32"/>
        <end position="35"/>
    </location>
</feature>
<evidence type="ECO:0000256" key="2">
    <source>
        <dbReference type="ARBA" id="ARBA00008987"/>
    </source>
</evidence>
<evidence type="ECO:0000313" key="11">
    <source>
        <dbReference type="Proteomes" id="UP000642993"/>
    </source>
</evidence>